<reference evidence="1" key="1">
    <citation type="submission" date="2021-02" db="EMBL/GenBank/DDBJ databases">
        <authorList>
            <person name="Dougan E. K."/>
            <person name="Rhodes N."/>
            <person name="Thang M."/>
            <person name="Chan C."/>
        </authorList>
    </citation>
    <scope>NUCLEOTIDE SEQUENCE</scope>
</reference>
<accession>A0A813KYW6</accession>
<feature type="non-terminal residue" evidence="1">
    <location>
        <position position="1"/>
    </location>
</feature>
<name>A0A813KYW6_POLGL</name>
<comment type="caution">
    <text evidence="1">The sequence shown here is derived from an EMBL/GenBank/DDBJ whole genome shotgun (WGS) entry which is preliminary data.</text>
</comment>
<gene>
    <name evidence="1" type="ORF">PGLA2088_LOCUS38836</name>
</gene>
<dbReference type="AlphaFoldDB" id="A0A813KYW6"/>
<dbReference type="Proteomes" id="UP000626109">
    <property type="component" value="Unassembled WGS sequence"/>
</dbReference>
<evidence type="ECO:0000313" key="1">
    <source>
        <dbReference type="EMBL" id="CAE8715915.1"/>
    </source>
</evidence>
<proteinExistence type="predicted"/>
<dbReference type="EMBL" id="CAJNNW010032881">
    <property type="protein sequence ID" value="CAE8715915.1"/>
    <property type="molecule type" value="Genomic_DNA"/>
</dbReference>
<evidence type="ECO:0000313" key="2">
    <source>
        <dbReference type="Proteomes" id="UP000626109"/>
    </source>
</evidence>
<sequence length="155" mass="16777">PWWRRLRWPSQGLSIVEQLLAQQRSTSVWLTAVRSSIPASGFAMARRRRSAAGRRAVVTTRPCAATSSVTGPISLQQSCTTNFATPPHVPQPTWWTSFASIVSTAIQPRIAIRALPFRGVQLLGHVALGSNAGLPTCQPVEHAQPDKHSHAGVLS</sequence>
<organism evidence="1 2">
    <name type="scientific">Polarella glacialis</name>
    <name type="common">Dinoflagellate</name>
    <dbReference type="NCBI Taxonomy" id="89957"/>
    <lineage>
        <taxon>Eukaryota</taxon>
        <taxon>Sar</taxon>
        <taxon>Alveolata</taxon>
        <taxon>Dinophyceae</taxon>
        <taxon>Suessiales</taxon>
        <taxon>Suessiaceae</taxon>
        <taxon>Polarella</taxon>
    </lineage>
</organism>
<feature type="non-terminal residue" evidence="1">
    <location>
        <position position="155"/>
    </location>
</feature>
<protein>
    <submittedName>
        <fullName evidence="1">Uncharacterized protein</fullName>
    </submittedName>
</protein>